<comment type="similarity">
    <text evidence="1">Belongs to the DNA2/NAM7 helicase family.</text>
</comment>
<evidence type="ECO:0000259" key="7">
    <source>
        <dbReference type="Pfam" id="PF13086"/>
    </source>
</evidence>
<dbReference type="InterPro" id="IPR041677">
    <property type="entry name" value="DNA2/NAM7_AAA_11"/>
</dbReference>
<keyword evidence="2" id="KW-0547">Nucleotide-binding</keyword>
<feature type="domain" description="DNA2/NAM7 helicase-like C-terminal" evidence="8">
    <location>
        <begin position="1014"/>
        <end position="1212"/>
    </location>
</feature>
<evidence type="ECO:0000259" key="8">
    <source>
        <dbReference type="Pfam" id="PF13087"/>
    </source>
</evidence>
<evidence type="ECO:0000256" key="2">
    <source>
        <dbReference type="ARBA" id="ARBA00022741"/>
    </source>
</evidence>
<feature type="compositionally biased region" description="Low complexity" evidence="6">
    <location>
        <begin position="128"/>
        <end position="140"/>
    </location>
</feature>
<feature type="domain" description="DNA2/NAM7 helicase helicase" evidence="7">
    <location>
        <begin position="705"/>
        <end position="966"/>
    </location>
</feature>
<dbReference type="Pfam" id="PF13086">
    <property type="entry name" value="AAA_11"/>
    <property type="match status" value="1"/>
</dbReference>
<keyword evidence="4" id="KW-0347">Helicase</keyword>
<reference evidence="9" key="1">
    <citation type="submission" date="2021-04" db="EMBL/GenBank/DDBJ databases">
        <title>Draft genome of Fusarium avenaceum strain F156N33, isolated from an atmospheric sample in Virginia.</title>
        <authorList>
            <person name="Yang S."/>
            <person name="Vinatzer B.A."/>
            <person name="Coleman J."/>
        </authorList>
    </citation>
    <scope>NUCLEOTIDE SEQUENCE</scope>
    <source>
        <strain evidence="9">F156N33</strain>
    </source>
</reference>
<dbReference type="SUPFAM" id="SSF52540">
    <property type="entry name" value="P-loop containing nucleoside triphosphate hydrolases"/>
    <property type="match status" value="1"/>
</dbReference>
<comment type="caution">
    <text evidence="9">The sequence shown here is derived from an EMBL/GenBank/DDBJ whole genome shotgun (WGS) entry which is preliminary data.</text>
</comment>
<gene>
    <name evidence="9" type="ORF">KAF25_009577</name>
</gene>
<dbReference type="CDD" id="cd18808">
    <property type="entry name" value="SF1_C_Upf1"/>
    <property type="match status" value="1"/>
</dbReference>
<evidence type="ECO:0000256" key="5">
    <source>
        <dbReference type="ARBA" id="ARBA00022840"/>
    </source>
</evidence>
<dbReference type="Gene3D" id="3.40.50.300">
    <property type="entry name" value="P-loop containing nucleotide triphosphate hydrolases"/>
    <property type="match status" value="2"/>
</dbReference>
<dbReference type="PANTHER" id="PTHR43788:SF8">
    <property type="entry name" value="DNA-BINDING PROTEIN SMUBP-2"/>
    <property type="match status" value="1"/>
</dbReference>
<dbReference type="InterPro" id="IPR050534">
    <property type="entry name" value="Coronavir_polyprotein_1ab"/>
</dbReference>
<sequence length="1282" mass="145976">MNHPGRPDASKVNPFDENARRSYIAAFFKAHGRFIPELLEKRYHQAVGVMAKAVNDQGAVEVGHLFFEYMVDATIWRNVFLKAEAIGMAPAWPWPEKKPVARDLSQGISATYREWRVGNGLPVEPAPTDENTQQGTTTTELTQDQASLAAENQVLQIEVSRLAAENKALKVSQVQDRRAPAVFIKVAKDEAWTEEIANRRRQESMRTSTRNVVMERKVVELNVIEFTLIVFILRLPIMAGTTAAVSTSSHVPRQMTCGILIADSPEHGWIPSSKSMQIHLVKKGICLSFPRNPDRSIFTWYNPDLTMTDSNHYHITIELPVKGFTTEYAELTSDDTEIMKSAGLKDPQGFMIFKIKLADKFNTNIIGFGLPFHTSDPIADSWMNEETPIHGVADLTEILERRDFTLLLRATGVQLDQFVRTINLQSSPELYGYGEIHTWDLRRYDQQIPKKRGRYFTPEIRFPNANERDTALTQTHVQDKIGDQPAKTAERFVCLLEFKNIFKRDHTRAVFRALRGDKNKMSITFQKREHKVEGKMFEPVTWEAVHLYFGASDELVGVNVRNSLPLGVIRPKKCNPGHTFQPIAYEEYSAINDKSRRDAVTLNLRVSLHCDELRVGAVNRLSSPQVWPSLMKDDPLVFRKQAIFNELLIGKGLWDLHNEGLQIDLPSFDLLQDVPAKLRDACFEQIFEDDRPRVCQYFGDLRMGLGLVSGPPGTGKSHLASILVMMMCFNNSIKHVYVSAASNGSTDNTLDRINNIATKTIQQLIEDGYEIKHPMLVRGYSVNEEVQNCTQGLSGLPFAEHDVWSPSSWRFERSLCWWTLRALGWKGVPPLTIDDNAELWELHRKLNALSSPDTANSDLSEFKYLVQLAQGDNSFNEYQQVVRTQDAHHKALRQLMKLVVHCANVVATTPAMSSNWLYESFNSIKARAVVFDEAATMFCADALLVYGNTPRPMIAIGDPKQLAPVLSTATERLHTAFERYYDYRRERWRTKRRDEGPPVNRFAEFAKISWLSWFIHLGWPVFHLYTQHRMAEGLFDLSLNTVYKSLKENFKYGALCRPANFPIGIDVEDYLKETYRISAPPDGTLQPVFFNCTNSPGRQYPDNPSRLNPRQADLIAKQLVRMMKKLALSPADIAVLTPYRANLRALGKRFRREELLRDIVCSTFDGFQGREAQIVVLALCVTNETGPACVAAERSLNVAMSRQRSSLLIFGDITTTEKLPWVSRFDDDYSQLRASTEWHKQQVFRDVFGLIRQSKRIVKLEGNPAADPDSYWERLETSTQIL</sequence>
<evidence type="ECO:0000313" key="9">
    <source>
        <dbReference type="EMBL" id="KAG5665452.1"/>
    </source>
</evidence>
<feature type="region of interest" description="Disordered" evidence="6">
    <location>
        <begin position="121"/>
        <end position="140"/>
    </location>
</feature>
<name>A0A9P7HI75_9HYPO</name>
<evidence type="ECO:0000256" key="1">
    <source>
        <dbReference type="ARBA" id="ARBA00007913"/>
    </source>
</evidence>
<evidence type="ECO:0000256" key="3">
    <source>
        <dbReference type="ARBA" id="ARBA00022801"/>
    </source>
</evidence>
<evidence type="ECO:0000256" key="6">
    <source>
        <dbReference type="SAM" id="MobiDB-lite"/>
    </source>
</evidence>
<dbReference type="PANTHER" id="PTHR43788">
    <property type="entry name" value="DNA2/NAM7 HELICASE FAMILY MEMBER"/>
    <property type="match status" value="1"/>
</dbReference>
<evidence type="ECO:0008006" key="11">
    <source>
        <dbReference type="Google" id="ProtNLM"/>
    </source>
</evidence>
<dbReference type="InterPro" id="IPR047187">
    <property type="entry name" value="SF1_C_Upf1"/>
</dbReference>
<dbReference type="EMBL" id="JAGPUO010000001">
    <property type="protein sequence ID" value="KAG5665452.1"/>
    <property type="molecule type" value="Genomic_DNA"/>
</dbReference>
<evidence type="ECO:0000313" key="10">
    <source>
        <dbReference type="Proteomes" id="UP000782241"/>
    </source>
</evidence>
<dbReference type="Proteomes" id="UP000782241">
    <property type="component" value="Unassembled WGS sequence"/>
</dbReference>
<dbReference type="Pfam" id="PF13087">
    <property type="entry name" value="AAA_12"/>
    <property type="match status" value="1"/>
</dbReference>
<protein>
    <recommendedName>
        <fullName evidence="11">DNA2/NAM7 helicase-like C-terminal domain-containing protein</fullName>
    </recommendedName>
</protein>
<dbReference type="InterPro" id="IPR027417">
    <property type="entry name" value="P-loop_NTPase"/>
</dbReference>
<keyword evidence="5" id="KW-0067">ATP-binding</keyword>
<proteinExistence type="inferred from homology"/>
<evidence type="ECO:0000256" key="4">
    <source>
        <dbReference type="ARBA" id="ARBA00022806"/>
    </source>
</evidence>
<keyword evidence="10" id="KW-1185">Reference proteome</keyword>
<keyword evidence="3" id="KW-0378">Hydrolase</keyword>
<dbReference type="GO" id="GO:0043139">
    <property type="term" value="F:5'-3' DNA helicase activity"/>
    <property type="evidence" value="ECO:0007669"/>
    <property type="project" value="TreeGrafter"/>
</dbReference>
<organism evidence="9 10">
    <name type="scientific">Fusarium avenaceum</name>
    <dbReference type="NCBI Taxonomy" id="40199"/>
    <lineage>
        <taxon>Eukaryota</taxon>
        <taxon>Fungi</taxon>
        <taxon>Dikarya</taxon>
        <taxon>Ascomycota</taxon>
        <taxon>Pezizomycotina</taxon>
        <taxon>Sordariomycetes</taxon>
        <taxon>Hypocreomycetidae</taxon>
        <taxon>Hypocreales</taxon>
        <taxon>Nectriaceae</taxon>
        <taxon>Fusarium</taxon>
        <taxon>Fusarium tricinctum species complex</taxon>
    </lineage>
</organism>
<dbReference type="GO" id="GO:0016787">
    <property type="term" value="F:hydrolase activity"/>
    <property type="evidence" value="ECO:0007669"/>
    <property type="project" value="UniProtKB-KW"/>
</dbReference>
<dbReference type="GO" id="GO:0005524">
    <property type="term" value="F:ATP binding"/>
    <property type="evidence" value="ECO:0007669"/>
    <property type="project" value="UniProtKB-KW"/>
</dbReference>
<dbReference type="InterPro" id="IPR041679">
    <property type="entry name" value="DNA2/NAM7-like_C"/>
</dbReference>
<accession>A0A9P7HI75</accession>